<dbReference type="InterPro" id="IPR058094">
    <property type="entry name" value="Ig-like_OmpL47-like"/>
</dbReference>
<evidence type="ECO:0000256" key="2">
    <source>
        <dbReference type="SAM" id="SignalP"/>
    </source>
</evidence>
<dbReference type="InterPro" id="IPR029062">
    <property type="entry name" value="Class_I_gatase-like"/>
</dbReference>
<dbReference type="Pfam" id="PF23355">
    <property type="entry name" value="IFT52_GIFT"/>
    <property type="match status" value="1"/>
</dbReference>
<evidence type="ECO:0000313" key="5">
    <source>
        <dbReference type="Proteomes" id="UP000682134"/>
    </source>
</evidence>
<dbReference type="InterPro" id="IPR001322">
    <property type="entry name" value="Lamin_tail_dom"/>
</dbReference>
<keyword evidence="2" id="KW-0732">Signal</keyword>
<feature type="chain" id="PRO_5037911365" evidence="2">
    <location>
        <begin position="33"/>
        <end position="3215"/>
    </location>
</feature>
<dbReference type="InterPro" id="IPR036415">
    <property type="entry name" value="Lamin_tail_dom_sf"/>
</dbReference>
<dbReference type="NCBIfam" id="NF047446">
    <property type="entry name" value="barrel_OmpL47"/>
    <property type="match status" value="12"/>
</dbReference>
<dbReference type="NCBIfam" id="NF038032">
    <property type="entry name" value="CehA_McbA_metalo"/>
    <property type="match status" value="1"/>
</dbReference>
<feature type="compositionally biased region" description="Gly residues" evidence="1">
    <location>
        <begin position="2574"/>
        <end position="2588"/>
    </location>
</feature>
<dbReference type="SUPFAM" id="SSF89550">
    <property type="entry name" value="PHP domain-like"/>
    <property type="match status" value="1"/>
</dbReference>
<dbReference type="InterPro" id="IPR016195">
    <property type="entry name" value="Pol/histidinol_Pase-like"/>
</dbReference>
<dbReference type="RefSeq" id="WP_209401293.1">
    <property type="nucleotide sequence ID" value="NZ_JAGIYQ010000001.1"/>
</dbReference>
<name>A0A940NGQ7_9BACI</name>
<proteinExistence type="predicted"/>
<protein>
    <submittedName>
        <fullName evidence="4">CehA/McbA family metallohydrolase</fullName>
    </submittedName>
</protein>
<keyword evidence="5" id="KW-1185">Reference proteome</keyword>
<sequence length="3215" mass="347854">MNISIRKYRKWVSLVMLAFMLISLVIPPSVKADSTPVTLAKWDFTNGQVEVPSSGIDENITRTIKSFGTTSPSYSTGPGTPKVPVASNWKYDTNGNSSYWRVSISTKNYSNITVSSKQRSSGTGPKDFKLQYSLDDSNWLDVPNGNVAVGNATWTSGGLLTNIPLPADANDKDNVYVRWIVSTNTSAAGGTLTTGTSNIADIEFKGQSIDSNQTPNEKTALPDVSKISFANYTSVTGDAGAVPSNAKVNVYFANDNTPAVSATANNDGSFNIGGITNPQFKDVIYITAQETGKDPSDKVSKNYSGVIMEKTTKPVDTKIIYDSYSTVTGTAGAVANNATVKAYYDDNSEVGSSTATSDGSFAIAISSPKPKSQIFITAQEDGKIVSDKATVNYTGATQKISPGDVVFSQLYVNGGNSNAFYNTKFFELYNNTDKDIDLSNWSIAYTSAATMNFGAGQPLLSGTIKAHGYFLVAGSSGATGQPLPVKPDATINLNPSGSAGGALVLAKTKTAVSGVDDPNAIDLIAYGNGTATFKNPLYWGNPIIDSTIGSGTLLRKTNIGSDPRTAFGLSNGWFTKDPSQDFVMNKQAGALADTVDEMVVHNSNIMLSPDSSKITFKQSSGTSQISGQSGSVPASATVKAYVENNGSLQSVTQATATANADGSFTMSFSNTDSVVYLTHTDNTQPTPKESIYTRINVEGTNPPITPIGELRKNDANGLALNTGYTTTIEGVASTDNAPTGTNFFIQDATGAINVVNSSSPTEKIQAGQKLKIDGRVVFSAGMTQFVPSAIQTEGNDVAPIPTPVAIGSIGEANEGQLVTFKGTVSNVPTTGPVYDVTFKDDTGKMIIVRVQGTLGNIEKDSNYTITGTVAQFKKDRPYIGGYYVIPRTASDIKGQLLFNHTTITKAYVNTDVSFSATAKNVDSITLYYKGKDDTSYQTVSMSSGDGKSYNGKINKDDVPKGEFYYYMEAVSGSDKLTNGTASNPNKVPVVVDKDGPAYSDPSPMNGESIDTRHPTISVKMEDPNGVDTKSVDITVDGKNYTSKAIISETDIKLSIPATEELAVGEHGITVNANDKLGNSSTYTWKFTVAERFTGGHHYRGTTHNHTNISHDATGSPEDALKAAQKYHYDFFAFSDHSHDIDSSLVNKDTVDRNGMKERTGGADWKLTKELAKQYTTDGQFVVFPGFEMTSTTWGHSNVFGTDNFVDRVVDGGAYQNLQKYYSWALTYDDIVAQFNHPKMSANAFDNFIPYNKNVDKLFTMLEVGNGSGKYSYANAEDKYYSALDLGWHVAPTYGEDNHDATWGQTKKRTIIVAKDLTTNSLMDAMRHMRVYMSEDPNFTLDMSASGFYMGSTTDTNTLDFKISGEDPVLEKATDPEYSYIKTPSNDNIAKVELITIHGKVVDSYVPTSDTTSFNWSPSLTVAGGQQWFVVKVTQKDGDQIYSAPIWSPAKDLAVGVSDISTTDGAIVGDVQSNLTAGISNQGSINVSQLTAKFYYDNIDESHLIGSSVIDSLPANTTGKASVIWTKPVAGNHKIIVTLSAADGNDLGNNKYEQDWTIKAPLNKVIMIDGSHNNENTKQDTGTYKDNFKLFTTLMKQQGYTIAENAAPLTDTILSNVATLVITHPASAYTANEISAINKFVSNGGSLLVTEKSNFGGSNQNINSILSGVNSSILVNNDGVFDETTDGNFWGTPLTSNFSVRLHPTPVSNTLTDFVPTIEYYSGASLAKNDGTGIKVPLTDSDTVTVLVKGNESTFQDTTSIKSDSVSYNVKTSNGKNGPPLLDVKGGSALPMTASEQIGKGRVIVSGMNIFNDKQMDQSFNPKGNDPFAINAVNWLNHLEPKVKSIGDARNLPVGTDTVVEGTVVTTAFFDAVYIQDNTGGIMAFNDVPAGSLQEGDKIRIYGHIKTFENNLELEFGSFANSIVKIGTGPKIVPKFVSTLDSKAKENQGQLIKVKGKVTSIPDETSYIIDDGSGETLVFTDGYIINQSGDIPKLNIGDTLEAVGLTGEYSEGNRIRVRDTRELVKVNGTDTSAPTTTVTLNPSEPDGTNGWYKNDVTVTLTAAVGSANVLKTEYSLDGENWIDYESPFIVSSSTKVYYRSTDIAGNQETEKEYSLKLDKTAPVTTKEVDPSQPEANGSYKTDVNVTLKATDDLSGVQKTEYSLDGENWTKYDSPFKVSSSTKVYYRSTDNAGNQETQNEFYLQIDKGSEGGTENKAPVTILEVDPSQPDGTNGWYKNDVTVTLTAAAGSANVLKTEYSLDGENWIDYESPFIVSSSTKVYYRSTDIAGNQETEKEYSLKLDKTAPVTTKEVDPSQSEANGSYKTDVNVTLKATDDLSGVQKTEYSLDGENWTKYDSPFKVSSSTKVYYRSTDNAGNQETQNEFYLQIDKGSEGGTENKAPVTILEVDPSQPDGTNGWYKNDVTVTLTAAAGSANVLKTEYSLDGENWIDYESPFIVSSSTRVYYRSTDIAGNQETEKEYSLKIDKKAPVTTVEVDPTQPNGANGSYKTDVNVTLRATDDSSGVLKTEYSFDGTTWKTYESLFKVSSSTKVYYRSMDNAGNQETLKEINLQIDKGSGNGSDNGSGNGSGNGTDKTAPVTNVGVDPSQPNGTNGWYKTDVTVTLRATDDSSGVQKTEYSFDGTNWKTYGSPFKVSSSTTVYYRSTDKAGNQEELKEINLKVDKSVPVTTVVTDPSQTNGWNKEDVKVTLKATDDSSGVQKIEYSFDGTNWKTYESPFTVSSGSKMYYRSTDKAGNQEELKEINIKVDKTAPVTTVVVDPSQPNGWYKTDVKVTLKATDDSSGVQKTEYSFDGTNWKPYESPFTVSSSTKVFYRSKDNAGNQEAQKEINLKVDKTAPVTTVVVDPSQSNGWYKSDVKVTLRATDDSSGVQKIEYSFDGTNWKPYSSPFIVSSSTKVYYRSVDNAGNQEAQKDINLKVDKTAPITIVDMSDPTKNGWFNKEVKLSLQATDENSGVDVTQYRINGEKWTNYTKPFTLSNDGKYTIEYRSIDKVGNTEATKSVDVKLDQTAPKTTVGSLTPNKNGWFNKEVKVTLQAKDELSGVDGTQYRINGGEWTKYTTSFTISKDGKYNVEYRSIDKAGNTEAIKSVNVKLDKTAPIVKLLVDHPVLSPNHKMATINVKVQPLNSLSGIDTIKLESIKANEALTSSDIQGANFGREDYTFALLADSKGKARVYTITYVITDKAGNVNRVTTRVTVSKGK</sequence>
<feature type="signal peptide" evidence="2">
    <location>
        <begin position="1"/>
        <end position="32"/>
    </location>
</feature>
<gene>
    <name evidence="4" type="ORF">J5Y03_00555</name>
</gene>
<dbReference type="Gene3D" id="3.40.50.880">
    <property type="match status" value="1"/>
</dbReference>
<reference evidence="4" key="1">
    <citation type="submission" date="2021-04" db="EMBL/GenBank/DDBJ databases">
        <title>Genome seq and assembly of Bacillus sp.</title>
        <authorList>
            <person name="Chhetri G."/>
        </authorList>
    </citation>
    <scope>NUCLEOTIDE SEQUENCE</scope>
    <source>
        <strain evidence="4">RG28</strain>
    </source>
</reference>
<evidence type="ECO:0000259" key="3">
    <source>
        <dbReference type="PROSITE" id="PS51841"/>
    </source>
</evidence>
<feature type="domain" description="LTD" evidence="3">
    <location>
        <begin position="393"/>
        <end position="603"/>
    </location>
</feature>
<dbReference type="InterPro" id="IPR055458">
    <property type="entry name" value="IFT52_GIFT"/>
</dbReference>
<evidence type="ECO:0000256" key="1">
    <source>
        <dbReference type="SAM" id="MobiDB-lite"/>
    </source>
</evidence>
<dbReference type="EMBL" id="JAGIYQ010000001">
    <property type="protein sequence ID" value="MBP0723672.1"/>
    <property type="molecule type" value="Genomic_DNA"/>
</dbReference>
<dbReference type="Gene3D" id="3.20.20.140">
    <property type="entry name" value="Metal-dependent hydrolases"/>
    <property type="match status" value="1"/>
</dbReference>
<comment type="caution">
    <text evidence="4">The sequence shown here is derived from an EMBL/GenBank/DDBJ whole genome shotgun (WGS) entry which is preliminary data.</text>
</comment>
<dbReference type="PROSITE" id="PS51841">
    <property type="entry name" value="LTD"/>
    <property type="match status" value="1"/>
</dbReference>
<dbReference type="Pfam" id="PF00932">
    <property type="entry name" value="LTD"/>
    <property type="match status" value="1"/>
</dbReference>
<feature type="region of interest" description="Disordered" evidence="1">
    <location>
        <begin position="2570"/>
        <end position="2612"/>
    </location>
</feature>
<dbReference type="Proteomes" id="UP000682134">
    <property type="component" value="Unassembled WGS sequence"/>
</dbReference>
<dbReference type="Gene3D" id="2.60.40.10">
    <property type="entry name" value="Immunoglobulins"/>
    <property type="match status" value="1"/>
</dbReference>
<dbReference type="SUPFAM" id="SSF74853">
    <property type="entry name" value="Lamin A/C globular tail domain"/>
    <property type="match status" value="1"/>
</dbReference>
<dbReference type="SUPFAM" id="SSF52317">
    <property type="entry name" value="Class I glutamine amidotransferase-like"/>
    <property type="match status" value="1"/>
</dbReference>
<evidence type="ECO:0000313" key="4">
    <source>
        <dbReference type="EMBL" id="MBP0723672.1"/>
    </source>
</evidence>
<dbReference type="InterPro" id="IPR013783">
    <property type="entry name" value="Ig-like_fold"/>
</dbReference>
<organism evidence="4 5">
    <name type="scientific">Gottfriedia endophytica</name>
    <dbReference type="NCBI Taxonomy" id="2820819"/>
    <lineage>
        <taxon>Bacteria</taxon>
        <taxon>Bacillati</taxon>
        <taxon>Bacillota</taxon>
        <taxon>Bacilli</taxon>
        <taxon>Bacillales</taxon>
        <taxon>Bacillaceae</taxon>
        <taxon>Gottfriedia</taxon>
    </lineage>
</organism>
<dbReference type="Gene3D" id="3.30.1920.20">
    <property type="match status" value="9"/>
</dbReference>
<accession>A0A940NGQ7</accession>